<name>A0A1V1P284_9BACT</name>
<evidence type="ECO:0000313" key="2">
    <source>
        <dbReference type="Proteomes" id="UP000189670"/>
    </source>
</evidence>
<reference evidence="2" key="1">
    <citation type="submission" date="2012-11" db="EMBL/GenBank/DDBJ databases">
        <authorList>
            <person name="Lucero-Rivera Y.E."/>
            <person name="Tovar-Ramirez D."/>
        </authorList>
    </citation>
    <scope>NUCLEOTIDE SEQUENCE [LARGE SCALE GENOMIC DNA]</scope>
    <source>
        <strain evidence="2">Araruama</strain>
    </source>
</reference>
<dbReference type="AlphaFoldDB" id="A0A1V1P284"/>
<organism evidence="1 2">
    <name type="scientific">Candidatus Magnetoglobus multicellularis str. Araruama</name>
    <dbReference type="NCBI Taxonomy" id="890399"/>
    <lineage>
        <taxon>Bacteria</taxon>
        <taxon>Pseudomonadati</taxon>
        <taxon>Thermodesulfobacteriota</taxon>
        <taxon>Desulfobacteria</taxon>
        <taxon>Desulfobacterales</taxon>
        <taxon>Desulfobacteraceae</taxon>
        <taxon>Candidatus Magnetoglobus</taxon>
    </lineage>
</organism>
<accession>A0A1V1P284</accession>
<comment type="caution">
    <text evidence="1">The sequence shown here is derived from an EMBL/GenBank/DDBJ whole genome shotgun (WGS) entry which is preliminary data.</text>
</comment>
<protein>
    <submittedName>
        <fullName evidence="1">Uncharacterized protein</fullName>
    </submittedName>
</protein>
<gene>
    <name evidence="1" type="ORF">OMM_10058</name>
</gene>
<dbReference type="EMBL" id="ATBP01000798">
    <property type="protein sequence ID" value="ETR68911.1"/>
    <property type="molecule type" value="Genomic_DNA"/>
</dbReference>
<sequence length="84" mass="10209">MNWIDVRKSYPNKWVVLEGLKTRTHDNQKYYDNISVMESFDDGNLALKSCNSFHKEYPKRDFHFIHTSHERLEIPLKQWLGVRR</sequence>
<evidence type="ECO:0000313" key="1">
    <source>
        <dbReference type="EMBL" id="ETR68911.1"/>
    </source>
</evidence>
<dbReference type="Proteomes" id="UP000189670">
    <property type="component" value="Unassembled WGS sequence"/>
</dbReference>
<proteinExistence type="predicted"/>